<dbReference type="SMART" id="SM00360">
    <property type="entry name" value="RRM"/>
    <property type="match status" value="2"/>
</dbReference>
<dbReference type="EMBL" id="JASFZW010000011">
    <property type="protein sequence ID" value="KAK2076141.1"/>
    <property type="molecule type" value="Genomic_DNA"/>
</dbReference>
<feature type="region of interest" description="Disordered" evidence="17">
    <location>
        <begin position="298"/>
        <end position="319"/>
    </location>
</feature>
<dbReference type="CDD" id="cd01572">
    <property type="entry name" value="QPRTase"/>
    <property type="match status" value="1"/>
</dbReference>
<dbReference type="PROSITE" id="PS50102">
    <property type="entry name" value="RRM"/>
    <property type="match status" value="2"/>
</dbReference>
<feature type="domain" description="RRM" evidence="18">
    <location>
        <begin position="116"/>
        <end position="195"/>
    </location>
</feature>
<reference evidence="19" key="1">
    <citation type="submission" date="2021-01" db="EMBL/GenBank/DDBJ databases">
        <authorList>
            <person name="Eckstrom K.M.E."/>
        </authorList>
    </citation>
    <scope>NUCLEOTIDE SEQUENCE</scope>
    <source>
        <strain evidence="19">UVCC 0001</strain>
    </source>
</reference>
<evidence type="ECO:0000256" key="6">
    <source>
        <dbReference type="ARBA" id="ARBA00022642"/>
    </source>
</evidence>
<feature type="domain" description="RRM" evidence="18">
    <location>
        <begin position="29"/>
        <end position="107"/>
    </location>
</feature>
<evidence type="ECO:0000259" key="18">
    <source>
        <dbReference type="PROSITE" id="PS50102"/>
    </source>
</evidence>
<dbReference type="Pfam" id="PF00076">
    <property type="entry name" value="RRM_1"/>
    <property type="match status" value="2"/>
</dbReference>
<dbReference type="Gene3D" id="3.90.1170.20">
    <property type="entry name" value="Quinolinate phosphoribosyl transferase, N-terminal domain"/>
    <property type="match status" value="1"/>
</dbReference>
<dbReference type="GO" id="GO:0005730">
    <property type="term" value="C:nucleolus"/>
    <property type="evidence" value="ECO:0007669"/>
    <property type="project" value="TreeGrafter"/>
</dbReference>
<keyword evidence="14" id="KW-0539">Nucleus</keyword>
<dbReference type="GO" id="GO:0006397">
    <property type="term" value="P:mRNA processing"/>
    <property type="evidence" value="ECO:0007669"/>
    <property type="project" value="UniProtKB-KW"/>
</dbReference>
<dbReference type="InterPro" id="IPR012677">
    <property type="entry name" value="Nucleotide-bd_a/b_plait_sf"/>
</dbReference>
<dbReference type="InterPro" id="IPR002638">
    <property type="entry name" value="Quinolinate_PRibosylTrfase_C"/>
</dbReference>
<dbReference type="InterPro" id="IPR004393">
    <property type="entry name" value="NadC"/>
</dbReference>
<dbReference type="GO" id="GO:0048026">
    <property type="term" value="P:positive regulation of mRNA splicing, via spliceosome"/>
    <property type="evidence" value="ECO:0007669"/>
    <property type="project" value="TreeGrafter"/>
</dbReference>
<dbReference type="GO" id="GO:0071011">
    <property type="term" value="C:precatalytic spliceosome"/>
    <property type="evidence" value="ECO:0007669"/>
    <property type="project" value="TreeGrafter"/>
</dbReference>
<dbReference type="GO" id="GO:0004514">
    <property type="term" value="F:nicotinate-nucleotide diphosphorylase (carboxylating) activity"/>
    <property type="evidence" value="ECO:0007669"/>
    <property type="project" value="UniProtKB-EC"/>
</dbReference>
<dbReference type="InterPro" id="IPR034158">
    <property type="entry name" value="SF3B4_RRM1"/>
</dbReference>
<comment type="pathway">
    <text evidence="2">Cofactor biosynthesis; NAD(+) biosynthesis; nicotinate D-ribonucleotide from quinolinate: step 1/1.</text>
</comment>
<dbReference type="AlphaFoldDB" id="A0AAD9MM00"/>
<keyword evidence="12 16" id="KW-0694">RNA-binding</keyword>
<evidence type="ECO:0000256" key="12">
    <source>
        <dbReference type="ARBA" id="ARBA00022884"/>
    </source>
</evidence>
<dbReference type="InterPro" id="IPR000504">
    <property type="entry name" value="RRM_dom"/>
</dbReference>
<gene>
    <name evidence="19" type="ORF">QBZ16_001073</name>
</gene>
<comment type="caution">
    <text evidence="19">The sequence shown here is derived from an EMBL/GenBank/DDBJ whole genome shotgun (WGS) entry which is preliminary data.</text>
</comment>
<protein>
    <recommendedName>
        <fullName evidence="15">Splicing factor 3B subunit 4</fullName>
        <ecNumber evidence="5">2.4.2.19</ecNumber>
    </recommendedName>
</protein>
<dbReference type="PANTHER" id="PTHR48030">
    <property type="entry name" value="SPLICING FACTOR 3B SUBUNIT 4"/>
    <property type="match status" value="1"/>
</dbReference>
<dbReference type="InterPro" id="IPR035979">
    <property type="entry name" value="RBD_domain_sf"/>
</dbReference>
<evidence type="ECO:0000256" key="5">
    <source>
        <dbReference type="ARBA" id="ARBA00011944"/>
    </source>
</evidence>
<keyword evidence="20" id="KW-1185">Reference proteome</keyword>
<dbReference type="Pfam" id="PF01729">
    <property type="entry name" value="QRPTase_C"/>
    <property type="match status" value="1"/>
</dbReference>
<dbReference type="Gene3D" id="3.20.20.70">
    <property type="entry name" value="Aldolase class I"/>
    <property type="match status" value="1"/>
</dbReference>
<dbReference type="FunFam" id="3.90.1170.20:FF:000001">
    <property type="entry name" value="Nicotinate-nucleotide diphosphorylase (Carboxylating)"/>
    <property type="match status" value="1"/>
</dbReference>
<keyword evidence="13" id="KW-0508">mRNA splicing</keyword>
<evidence type="ECO:0000256" key="16">
    <source>
        <dbReference type="PROSITE-ProRule" id="PRU00176"/>
    </source>
</evidence>
<dbReference type="GO" id="GO:0008380">
    <property type="term" value="P:RNA splicing"/>
    <property type="evidence" value="ECO:0007669"/>
    <property type="project" value="UniProtKB-KW"/>
</dbReference>
<dbReference type="GO" id="GO:0009435">
    <property type="term" value="P:NAD+ biosynthetic process"/>
    <property type="evidence" value="ECO:0007669"/>
    <property type="project" value="InterPro"/>
</dbReference>
<proteinExistence type="inferred from homology"/>
<dbReference type="Proteomes" id="UP001255856">
    <property type="component" value="Unassembled WGS sequence"/>
</dbReference>
<evidence type="ECO:0000256" key="15">
    <source>
        <dbReference type="ARBA" id="ARBA00070533"/>
    </source>
</evidence>
<evidence type="ECO:0000313" key="19">
    <source>
        <dbReference type="EMBL" id="KAK2076141.1"/>
    </source>
</evidence>
<feature type="compositionally biased region" description="Basic and acidic residues" evidence="17">
    <location>
        <begin position="304"/>
        <end position="319"/>
    </location>
</feature>
<dbReference type="Gene3D" id="3.30.70.330">
    <property type="match status" value="2"/>
</dbReference>
<evidence type="ECO:0000256" key="1">
    <source>
        <dbReference type="ARBA" id="ARBA00004123"/>
    </source>
</evidence>
<dbReference type="CDD" id="cd12334">
    <property type="entry name" value="RRM1_SF3B4"/>
    <property type="match status" value="1"/>
</dbReference>
<dbReference type="GO" id="GO:0003723">
    <property type="term" value="F:RNA binding"/>
    <property type="evidence" value="ECO:0007669"/>
    <property type="project" value="UniProtKB-UniRule"/>
</dbReference>
<evidence type="ECO:0000256" key="3">
    <source>
        <dbReference type="ARBA" id="ARBA00008363"/>
    </source>
</evidence>
<dbReference type="FunFam" id="3.20.20.70:FF:000149">
    <property type="entry name" value="Nicotinate-nucleotide pyrophosphorylase [carboxylating]"/>
    <property type="match status" value="1"/>
</dbReference>
<dbReference type="FunFam" id="3.30.70.330:FF:000121">
    <property type="entry name" value="Splicing factor 3b subunit 4"/>
    <property type="match status" value="1"/>
</dbReference>
<evidence type="ECO:0000256" key="13">
    <source>
        <dbReference type="ARBA" id="ARBA00023187"/>
    </source>
</evidence>
<dbReference type="CDD" id="cd12335">
    <property type="entry name" value="RRM2_SF3B4"/>
    <property type="match status" value="1"/>
</dbReference>
<sequence>MAGLAGGRISAGVGANLIGMHSTDRNQEATVYVGNMDPQVTEELLWELCVQAGPVVNVYMPKDRVTGEHQSYGFVEFRAEEDADYAVKILNMTKLFGKPIRVNKSSQDKFSYDVGANLFIGNLDPDVDEKLLHDTFSAFGVIAGAPKVMRDPDTGLSKGFGFVSFDDFESSDSAIEAMDGQYLMNRPISVGYAYKKETRGERHGTPAERLLAAQRKLQRKDAPRPHTRFATGPRQAGLHVAGAYATGPAAPVAMAPTGYAAGAAYVPSAAPPVAPGVPGMMPPAAALPGRLPGKRAAAAAAAGRVRERRDAATASPADRESSATGLFVAKASGVVAGLWVATAAFERVDPRVTVKWNVGEGQRVSQGTILGVVSGPARAVLVGERVSLNFMQRASGVATATARMVAALEGTGASLLDTRKTVPGLRLLDKWAVKAGGGTMHRIGLFDMVMIKDNHIAAAGGIRQAVERVEAYMREKGAIRQVEVETSTLEEVREVLELLDRPGNLITRIMLDNMATRRADGTLDLSLMRQAIALIGDRKVETEASGNVTLDSVRQIGETGVQFISTGSVSHSVIAFDISLKIQTA</sequence>
<evidence type="ECO:0000256" key="4">
    <source>
        <dbReference type="ARBA" id="ARBA00009400"/>
    </source>
</evidence>
<keyword evidence="7" id="KW-0507">mRNA processing</keyword>
<evidence type="ECO:0000256" key="11">
    <source>
        <dbReference type="ARBA" id="ARBA00022737"/>
    </source>
</evidence>
<dbReference type="InterPro" id="IPR036068">
    <property type="entry name" value="Nicotinate_pribotase-like_C"/>
</dbReference>
<evidence type="ECO:0000256" key="2">
    <source>
        <dbReference type="ARBA" id="ARBA00004893"/>
    </source>
</evidence>
<dbReference type="InterPro" id="IPR052084">
    <property type="entry name" value="SF3B4_spliceosome_assoc"/>
</dbReference>
<dbReference type="SUPFAM" id="SSF54675">
    <property type="entry name" value="Nicotinate/Quinolinate PRTase N-terminal domain-like"/>
    <property type="match status" value="1"/>
</dbReference>
<evidence type="ECO:0000256" key="10">
    <source>
        <dbReference type="ARBA" id="ARBA00022728"/>
    </source>
</evidence>
<comment type="similarity">
    <text evidence="4">Belongs to the NadC/ModD family.</text>
</comment>
<dbReference type="InterPro" id="IPR022412">
    <property type="entry name" value="Quinolinate_PRibosylTrfase_N"/>
</dbReference>
<keyword evidence="9" id="KW-0808">Transferase</keyword>
<keyword evidence="8" id="KW-0328">Glycosyltransferase</keyword>
<evidence type="ECO:0000256" key="14">
    <source>
        <dbReference type="ARBA" id="ARBA00023242"/>
    </source>
</evidence>
<dbReference type="Pfam" id="PF02749">
    <property type="entry name" value="QRPTase_N"/>
    <property type="match status" value="1"/>
</dbReference>
<accession>A0AAD9MM00</accession>
<evidence type="ECO:0000256" key="8">
    <source>
        <dbReference type="ARBA" id="ARBA00022676"/>
    </source>
</evidence>
<comment type="similarity">
    <text evidence="3">Belongs to the SF3B4 family.</text>
</comment>
<name>A0AAD9MM00_PROWI</name>
<dbReference type="PANTHER" id="PTHR48030:SF3">
    <property type="entry name" value="SPLICING FACTOR 3B SUBUNIT 4"/>
    <property type="match status" value="1"/>
</dbReference>
<dbReference type="InterPro" id="IPR034159">
    <property type="entry name" value="SF3B4_RRM2"/>
</dbReference>
<dbReference type="SUPFAM" id="SSF51690">
    <property type="entry name" value="Nicotinate/Quinolinate PRTase C-terminal domain-like"/>
    <property type="match status" value="1"/>
</dbReference>
<comment type="subcellular location">
    <subcellularLocation>
        <location evidence="1">Nucleus</location>
    </subcellularLocation>
</comment>
<organism evidence="19 20">
    <name type="scientific">Prototheca wickerhamii</name>
    <dbReference type="NCBI Taxonomy" id="3111"/>
    <lineage>
        <taxon>Eukaryota</taxon>
        <taxon>Viridiplantae</taxon>
        <taxon>Chlorophyta</taxon>
        <taxon>core chlorophytes</taxon>
        <taxon>Trebouxiophyceae</taxon>
        <taxon>Chlorellales</taxon>
        <taxon>Chlorellaceae</taxon>
        <taxon>Prototheca</taxon>
    </lineage>
</organism>
<dbReference type="EC" id="2.4.2.19" evidence="5"/>
<evidence type="ECO:0000313" key="20">
    <source>
        <dbReference type="Proteomes" id="UP001255856"/>
    </source>
</evidence>
<dbReference type="FunFam" id="3.30.70.330:FF:000059">
    <property type="entry name" value="splicing factor 3B subunit 4"/>
    <property type="match status" value="1"/>
</dbReference>
<keyword evidence="11" id="KW-0677">Repeat</keyword>
<evidence type="ECO:0000256" key="17">
    <source>
        <dbReference type="SAM" id="MobiDB-lite"/>
    </source>
</evidence>
<dbReference type="InterPro" id="IPR037128">
    <property type="entry name" value="Quinolinate_PRibosylTase_N_sf"/>
</dbReference>
<evidence type="ECO:0000256" key="9">
    <source>
        <dbReference type="ARBA" id="ARBA00022679"/>
    </source>
</evidence>
<dbReference type="SUPFAM" id="SSF54928">
    <property type="entry name" value="RNA-binding domain, RBD"/>
    <property type="match status" value="1"/>
</dbReference>
<dbReference type="NCBIfam" id="TIGR00078">
    <property type="entry name" value="nadC"/>
    <property type="match status" value="1"/>
</dbReference>
<dbReference type="InterPro" id="IPR013785">
    <property type="entry name" value="Aldolase_TIM"/>
</dbReference>
<keyword evidence="6" id="KW-0662">Pyridine nucleotide biosynthesis</keyword>
<keyword evidence="10" id="KW-0747">Spliceosome</keyword>
<evidence type="ECO:0000256" key="7">
    <source>
        <dbReference type="ARBA" id="ARBA00022664"/>
    </source>
</evidence>